<feature type="region of interest" description="Disordered" evidence="4">
    <location>
        <begin position="35"/>
        <end position="62"/>
    </location>
</feature>
<evidence type="ECO:0000256" key="3">
    <source>
        <dbReference type="PROSITE-ProRule" id="PRU01248"/>
    </source>
</evidence>
<evidence type="ECO:0000256" key="4">
    <source>
        <dbReference type="SAM" id="MobiDB-lite"/>
    </source>
</evidence>
<feature type="compositionally biased region" description="Basic residues" evidence="4">
    <location>
        <begin position="315"/>
        <end position="324"/>
    </location>
</feature>
<dbReference type="EMBL" id="WEGI01000001">
    <property type="protein sequence ID" value="MQY25121.1"/>
    <property type="molecule type" value="Genomic_DNA"/>
</dbReference>
<feature type="compositionally biased region" description="Polar residues" evidence="4">
    <location>
        <begin position="299"/>
        <end position="312"/>
    </location>
</feature>
<dbReference type="InterPro" id="IPR004107">
    <property type="entry name" value="Integrase_SAM-like_N"/>
</dbReference>
<keyword evidence="7" id="KW-1185">Reference proteome</keyword>
<dbReference type="SUPFAM" id="SSF56349">
    <property type="entry name" value="DNA breaking-rejoining enzymes"/>
    <property type="match status" value="1"/>
</dbReference>
<evidence type="ECO:0000259" key="5">
    <source>
        <dbReference type="PROSITE" id="PS51900"/>
    </source>
</evidence>
<dbReference type="Pfam" id="PF14659">
    <property type="entry name" value="Phage_int_SAM_3"/>
    <property type="match status" value="1"/>
</dbReference>
<dbReference type="AlphaFoldDB" id="A0A7K0DHS2"/>
<evidence type="ECO:0000256" key="1">
    <source>
        <dbReference type="ARBA" id="ARBA00023125"/>
    </source>
</evidence>
<comment type="caution">
    <text evidence="6">The sequence shown here is derived from an EMBL/GenBank/DDBJ whole genome shotgun (WGS) entry which is preliminary data.</text>
</comment>
<dbReference type="InterPro" id="IPR011010">
    <property type="entry name" value="DNA_brk_join_enz"/>
</dbReference>
<keyword evidence="2" id="KW-0233">DNA recombination</keyword>
<feature type="compositionally biased region" description="Pro residues" evidence="4">
    <location>
        <begin position="349"/>
        <end position="358"/>
    </location>
</feature>
<feature type="region of interest" description="Disordered" evidence="4">
    <location>
        <begin position="280"/>
        <end position="468"/>
    </location>
</feature>
<proteinExistence type="predicted"/>
<dbReference type="GO" id="GO:0003677">
    <property type="term" value="F:DNA binding"/>
    <property type="evidence" value="ECO:0007669"/>
    <property type="project" value="UniProtKB-UniRule"/>
</dbReference>
<accession>A0A7K0DHS2</accession>
<dbReference type="Gene3D" id="1.10.443.10">
    <property type="entry name" value="Intergrase catalytic core"/>
    <property type="match status" value="1"/>
</dbReference>
<dbReference type="InterPro" id="IPR050090">
    <property type="entry name" value="Tyrosine_recombinase_XerCD"/>
</dbReference>
<dbReference type="InterPro" id="IPR010998">
    <property type="entry name" value="Integrase_recombinase_N"/>
</dbReference>
<dbReference type="InterPro" id="IPR044068">
    <property type="entry name" value="CB"/>
</dbReference>
<feature type="domain" description="Core-binding (CB)" evidence="5">
    <location>
        <begin position="91"/>
        <end position="187"/>
    </location>
</feature>
<protein>
    <recommendedName>
        <fullName evidence="5">Core-binding (CB) domain-containing protein</fullName>
    </recommendedName>
</protein>
<dbReference type="PANTHER" id="PTHR30349">
    <property type="entry name" value="PHAGE INTEGRASE-RELATED"/>
    <property type="match status" value="1"/>
</dbReference>
<dbReference type="GO" id="GO:0006310">
    <property type="term" value="P:DNA recombination"/>
    <property type="evidence" value="ECO:0007669"/>
    <property type="project" value="UniProtKB-KW"/>
</dbReference>
<evidence type="ECO:0000313" key="6">
    <source>
        <dbReference type="EMBL" id="MQY25121.1"/>
    </source>
</evidence>
<sequence length="468" mass="51231">MAWIKPYETKDRRNGKPVKSYVVIWKEPAWDEFGLPIPADPARPGGRKKQVQQQETYPNREAAEARRDELNAARHTTGTSALATARKAGDLPYGYYARAWLDSLQVKVAQGRLKQSTLDGYEQILQRYALKRFGAKAIAAITPRDCEEFLSALVRQQSRQGTQGDVLSPATVKHAWGTFRRVLKYALRHDAIPSNAADRVDYDTNRATGDHEEFEHNPLTAEQVARLSAAVAGGGIPAGQPDLPAYPVYALMVDFLAYTGLRASENAGLEVHDLEFHTAPAGKSLRPGKPTRKTPVTALGQTPDSLAPNTIRCTVHIRRTKSRKNTGTPGEPHGSPVRRSPSAASEPCPSRPGWPPGCTPTSTADRAVIRPYTTHARPSPPRPCGPAARTVAGTEPRGSATPCRWTGPSRWPWERSTTPSSARRSSRWGCPPLLPPYRRNPPRPPVPHSPPSPRRAAYACTTCGTPSR</sequence>
<feature type="compositionally biased region" description="Pro residues" evidence="4">
    <location>
        <begin position="432"/>
        <end position="453"/>
    </location>
</feature>
<name>A0A7K0DHS2_9NOCA</name>
<evidence type="ECO:0000256" key="2">
    <source>
        <dbReference type="ARBA" id="ARBA00023172"/>
    </source>
</evidence>
<dbReference type="GO" id="GO:0015074">
    <property type="term" value="P:DNA integration"/>
    <property type="evidence" value="ECO:0007669"/>
    <property type="project" value="InterPro"/>
</dbReference>
<evidence type="ECO:0000313" key="7">
    <source>
        <dbReference type="Proteomes" id="UP000431401"/>
    </source>
</evidence>
<reference evidence="6 7" key="1">
    <citation type="submission" date="2019-10" db="EMBL/GenBank/DDBJ databases">
        <title>Nocardia macrotermitis sp. nov. and Nocardia aurantia sp. nov., isolated from the gut of fungus growing-termite Macrotermes natalensis.</title>
        <authorList>
            <person name="Benndorf R."/>
            <person name="Schwitalla J."/>
            <person name="Martin K."/>
            <person name="De Beer W."/>
            <person name="Kaster A.-K."/>
            <person name="Vollmers J."/>
            <person name="Poulsen M."/>
            <person name="Beemelmanns C."/>
        </authorList>
    </citation>
    <scope>NUCLEOTIDE SEQUENCE [LARGE SCALE GENOMIC DNA]</scope>
    <source>
        <strain evidence="6 7">RB56</strain>
    </source>
</reference>
<dbReference type="RefSeq" id="WP_319942485.1">
    <property type="nucleotide sequence ID" value="NZ_WEGI01000001.1"/>
</dbReference>
<organism evidence="6 7">
    <name type="scientific">Nocardia aurantia</name>
    <dbReference type="NCBI Taxonomy" id="2585199"/>
    <lineage>
        <taxon>Bacteria</taxon>
        <taxon>Bacillati</taxon>
        <taxon>Actinomycetota</taxon>
        <taxon>Actinomycetes</taxon>
        <taxon>Mycobacteriales</taxon>
        <taxon>Nocardiaceae</taxon>
        <taxon>Nocardia</taxon>
    </lineage>
</organism>
<keyword evidence="1 3" id="KW-0238">DNA-binding</keyword>
<dbReference type="Gene3D" id="1.10.150.130">
    <property type="match status" value="1"/>
</dbReference>
<gene>
    <name evidence="6" type="ORF">NRB56_06770</name>
</gene>
<dbReference type="Proteomes" id="UP000431401">
    <property type="component" value="Unassembled WGS sequence"/>
</dbReference>
<dbReference type="PANTHER" id="PTHR30349:SF64">
    <property type="entry name" value="PROPHAGE INTEGRASE INTD-RELATED"/>
    <property type="match status" value="1"/>
</dbReference>
<dbReference type="InterPro" id="IPR013762">
    <property type="entry name" value="Integrase-like_cat_sf"/>
</dbReference>
<dbReference type="PROSITE" id="PS51900">
    <property type="entry name" value="CB"/>
    <property type="match status" value="1"/>
</dbReference>